<dbReference type="EC" id="2.7.13.3" evidence="2"/>
<keyword evidence="7" id="KW-0902">Two-component regulatory system</keyword>
<dbReference type="SUPFAM" id="SSF50156">
    <property type="entry name" value="PDZ domain-like"/>
    <property type="match status" value="1"/>
</dbReference>
<dbReference type="EMBL" id="JAOYEY010000036">
    <property type="protein sequence ID" value="MCV9886191.1"/>
    <property type="molecule type" value="Genomic_DNA"/>
</dbReference>
<dbReference type="Gene3D" id="3.30.565.10">
    <property type="entry name" value="Histidine kinase-like ATPase, C-terminal domain"/>
    <property type="match status" value="1"/>
</dbReference>
<feature type="transmembrane region" description="Helical" evidence="9">
    <location>
        <begin position="244"/>
        <end position="267"/>
    </location>
</feature>
<name>A0ABT3DI41_9BACI</name>
<dbReference type="SMART" id="SM00387">
    <property type="entry name" value="HATPase_c"/>
    <property type="match status" value="1"/>
</dbReference>
<feature type="coiled-coil region" evidence="8">
    <location>
        <begin position="467"/>
        <end position="494"/>
    </location>
</feature>
<keyword evidence="9" id="KW-0472">Membrane</keyword>
<dbReference type="InterPro" id="IPR011712">
    <property type="entry name" value="Sig_transdc_His_kin_sub3_dim/P"/>
</dbReference>
<dbReference type="InterPro" id="IPR036890">
    <property type="entry name" value="HATPase_C_sf"/>
</dbReference>
<feature type="transmembrane region" description="Helical" evidence="9">
    <location>
        <begin position="178"/>
        <end position="198"/>
    </location>
</feature>
<dbReference type="PROSITE" id="PS50109">
    <property type="entry name" value="HIS_KIN"/>
    <property type="match status" value="1"/>
</dbReference>
<feature type="transmembrane region" description="Helical" evidence="9">
    <location>
        <begin position="273"/>
        <end position="295"/>
    </location>
</feature>
<evidence type="ECO:0000256" key="4">
    <source>
        <dbReference type="ARBA" id="ARBA00022741"/>
    </source>
</evidence>
<evidence type="ECO:0000256" key="7">
    <source>
        <dbReference type="ARBA" id="ARBA00023012"/>
    </source>
</evidence>
<evidence type="ECO:0000259" key="10">
    <source>
        <dbReference type="PROSITE" id="PS50109"/>
    </source>
</evidence>
<dbReference type="SUPFAM" id="SSF55874">
    <property type="entry name" value="ATPase domain of HSP90 chaperone/DNA topoisomerase II/histidine kinase"/>
    <property type="match status" value="1"/>
</dbReference>
<keyword evidence="4" id="KW-0547">Nucleotide-binding</keyword>
<keyword evidence="9" id="KW-1133">Transmembrane helix</keyword>
<dbReference type="Pfam" id="PF07730">
    <property type="entry name" value="HisKA_3"/>
    <property type="match status" value="1"/>
</dbReference>
<feature type="transmembrane region" description="Helical" evidence="9">
    <location>
        <begin position="302"/>
        <end position="326"/>
    </location>
</feature>
<feature type="domain" description="Histidine kinase" evidence="10">
    <location>
        <begin position="619"/>
        <end position="707"/>
    </location>
</feature>
<comment type="catalytic activity">
    <reaction evidence="1">
        <text>ATP + protein L-histidine = ADP + protein N-phospho-L-histidine.</text>
        <dbReference type="EC" id="2.7.13.3"/>
    </reaction>
</comment>
<evidence type="ECO:0000256" key="2">
    <source>
        <dbReference type="ARBA" id="ARBA00012438"/>
    </source>
</evidence>
<dbReference type="Pfam" id="PF02518">
    <property type="entry name" value="HATPase_c"/>
    <property type="match status" value="1"/>
</dbReference>
<dbReference type="Proteomes" id="UP001526147">
    <property type="component" value="Unassembled WGS sequence"/>
</dbReference>
<evidence type="ECO:0000313" key="12">
    <source>
        <dbReference type="Proteomes" id="UP001526147"/>
    </source>
</evidence>
<evidence type="ECO:0000256" key="9">
    <source>
        <dbReference type="SAM" id="Phobius"/>
    </source>
</evidence>
<keyword evidence="9" id="KW-0812">Transmembrane</keyword>
<dbReference type="PANTHER" id="PTHR24421">
    <property type="entry name" value="NITRATE/NITRITE SENSOR PROTEIN NARX-RELATED"/>
    <property type="match status" value="1"/>
</dbReference>
<keyword evidence="3" id="KW-0808">Transferase</keyword>
<feature type="transmembrane region" description="Helical" evidence="9">
    <location>
        <begin position="332"/>
        <end position="350"/>
    </location>
</feature>
<evidence type="ECO:0000256" key="8">
    <source>
        <dbReference type="SAM" id="Coils"/>
    </source>
</evidence>
<dbReference type="InterPro" id="IPR036034">
    <property type="entry name" value="PDZ_sf"/>
</dbReference>
<feature type="transmembrane region" description="Helical" evidence="9">
    <location>
        <begin position="83"/>
        <end position="103"/>
    </location>
</feature>
<evidence type="ECO:0000256" key="5">
    <source>
        <dbReference type="ARBA" id="ARBA00022777"/>
    </source>
</evidence>
<dbReference type="CDD" id="cd16917">
    <property type="entry name" value="HATPase_UhpB-NarQ-NarX-like"/>
    <property type="match status" value="1"/>
</dbReference>
<accession>A0ABT3DI41</accession>
<evidence type="ECO:0000256" key="1">
    <source>
        <dbReference type="ARBA" id="ARBA00000085"/>
    </source>
</evidence>
<keyword evidence="6 11" id="KW-0067">ATP-binding</keyword>
<organism evidence="11 12">
    <name type="scientific">Metabacillus halosaccharovorans</name>
    <dbReference type="NCBI Taxonomy" id="930124"/>
    <lineage>
        <taxon>Bacteria</taxon>
        <taxon>Bacillati</taxon>
        <taxon>Bacillota</taxon>
        <taxon>Bacilli</taxon>
        <taxon>Bacillales</taxon>
        <taxon>Bacillaceae</taxon>
        <taxon>Metabacillus</taxon>
    </lineage>
</organism>
<sequence length="707" mass="82629">MYVGVFVKEEAGTYRINYLDEVGAGYIAGLQIGDKIVRIEGQDSFGDFIVNRRVEQVSSITVERNNEKLDFIFTHSLKLMNQYITYVLMPLFVLMLSVLAMIISNRKLLYSNKHFELVFFLLTLSLCLVTAWLYGKQFLYIRHIYTLSLLLLPYLYFKLVLNMVVDQVEVSWEKKVRQFFGFSTIVLIILYYLVLTFLPVFSGQIFLVSFFLTIALAICLLLFLKHKVKDTMYEKRTQVMSRTLLVSVLPFISLYLIPDLIVGAYSLPLELSLLFLLFIPITLLYVLVTDNYYFANLTINKLLYYFFIAIILAFLCIIVILAFGFHTLKGSTVVQLFGSLLIISMVFLFIKEVLDRRLRNRLFSDRTFYLESLTKLNSLIRTENNRDHILKVVELEMRDVLGMKDAHIEQIRNSSDMGANHSKSSKQIRIEIGREGMTRYEIVGRIHGQRKLSSIQNDWVKIVNSYLTMKFENLKQIEEVVSELEKRVNQMEHDQWIENLFFNWAEKERMNLALDLHDTVLQDMILHRRQLERHRIDLEKGYDQQFYLSQAKQLEENAEDMIAITRETLQELQPPDERFKDLKEVLESFISNKVLRSSYKINLIYHVNGDISPQLYRTIFRLIQELVSNGIKHAEGTQINIQIEEKEEHLFISYEDDGKGIQMEEDLNKDGHFGIFGMKQRVSAIGGTIHISNMKTTGLKIYITLPL</sequence>
<feature type="transmembrane region" description="Helical" evidence="9">
    <location>
        <begin position="140"/>
        <end position="157"/>
    </location>
</feature>
<evidence type="ECO:0000256" key="6">
    <source>
        <dbReference type="ARBA" id="ARBA00022840"/>
    </source>
</evidence>
<dbReference type="InterPro" id="IPR005467">
    <property type="entry name" value="His_kinase_dom"/>
</dbReference>
<dbReference type="InterPro" id="IPR003594">
    <property type="entry name" value="HATPase_dom"/>
</dbReference>
<dbReference type="PANTHER" id="PTHR24421:SF60">
    <property type="entry name" value="SENSOR HISTIDINE KINASE COMP"/>
    <property type="match status" value="1"/>
</dbReference>
<gene>
    <name evidence="11" type="ORF">OIH86_11025</name>
</gene>
<keyword evidence="8" id="KW-0175">Coiled coil</keyword>
<evidence type="ECO:0000313" key="11">
    <source>
        <dbReference type="EMBL" id="MCV9886191.1"/>
    </source>
</evidence>
<comment type="caution">
    <text evidence="11">The sequence shown here is derived from an EMBL/GenBank/DDBJ whole genome shotgun (WGS) entry which is preliminary data.</text>
</comment>
<dbReference type="RefSeq" id="WP_264142829.1">
    <property type="nucleotide sequence ID" value="NZ_JAOYEY010000036.1"/>
</dbReference>
<protein>
    <recommendedName>
        <fullName evidence="2">histidine kinase</fullName>
        <ecNumber evidence="2">2.7.13.3</ecNumber>
    </recommendedName>
</protein>
<reference evidence="11 12" key="1">
    <citation type="submission" date="2022-10" db="EMBL/GenBank/DDBJ databases">
        <title>Draft genome assembly of moderately radiation resistant bacterium Metabacillus halosaccharovorans.</title>
        <authorList>
            <person name="Pal S."/>
            <person name="Gopinathan A."/>
        </authorList>
    </citation>
    <scope>NUCLEOTIDE SEQUENCE [LARGE SCALE GENOMIC DNA]</scope>
    <source>
        <strain evidence="11 12">VITHBRA001</strain>
    </source>
</reference>
<feature type="transmembrane region" description="Helical" evidence="9">
    <location>
        <begin position="204"/>
        <end position="224"/>
    </location>
</feature>
<dbReference type="GO" id="GO:0005524">
    <property type="term" value="F:ATP binding"/>
    <property type="evidence" value="ECO:0007669"/>
    <property type="project" value="UniProtKB-KW"/>
</dbReference>
<proteinExistence type="predicted"/>
<dbReference type="InterPro" id="IPR050482">
    <property type="entry name" value="Sensor_HK_TwoCompSys"/>
</dbReference>
<keyword evidence="12" id="KW-1185">Reference proteome</keyword>
<evidence type="ECO:0000256" key="3">
    <source>
        <dbReference type="ARBA" id="ARBA00022679"/>
    </source>
</evidence>
<feature type="transmembrane region" description="Helical" evidence="9">
    <location>
        <begin position="115"/>
        <end position="134"/>
    </location>
</feature>
<keyword evidence="5" id="KW-0418">Kinase</keyword>